<dbReference type="AlphaFoldDB" id="A0A1F7J890"/>
<evidence type="ECO:0008006" key="3">
    <source>
        <dbReference type="Google" id="ProtNLM"/>
    </source>
</evidence>
<reference evidence="1 2" key="1">
    <citation type="journal article" date="2016" name="Nat. Commun.">
        <title>Thousands of microbial genomes shed light on interconnected biogeochemical processes in an aquifer system.</title>
        <authorList>
            <person name="Anantharaman K."/>
            <person name="Brown C.T."/>
            <person name="Hug L.A."/>
            <person name="Sharon I."/>
            <person name="Castelle C.J."/>
            <person name="Probst A.J."/>
            <person name="Thomas B.C."/>
            <person name="Singh A."/>
            <person name="Wilkins M.J."/>
            <person name="Karaoz U."/>
            <person name="Brodie E.L."/>
            <person name="Williams K.H."/>
            <person name="Hubbard S.S."/>
            <person name="Banfield J.F."/>
        </authorList>
    </citation>
    <scope>NUCLEOTIDE SEQUENCE [LARGE SCALE GENOMIC DNA]</scope>
</reference>
<evidence type="ECO:0000313" key="1">
    <source>
        <dbReference type="EMBL" id="OGK51807.1"/>
    </source>
</evidence>
<accession>A0A1F7J890</accession>
<dbReference type="EMBL" id="MGAS01000017">
    <property type="protein sequence ID" value="OGK51807.1"/>
    <property type="molecule type" value="Genomic_DNA"/>
</dbReference>
<dbReference type="STRING" id="1802068.A3B02_01865"/>
<protein>
    <recommendedName>
        <fullName evidence="3">AbiEi antitoxin C-terminal domain-containing protein</fullName>
    </recommendedName>
</protein>
<organism evidence="1 2">
    <name type="scientific">Candidatus Roizmanbacteria bacterium RIFCSPLOWO2_01_FULL_42_14</name>
    <dbReference type="NCBI Taxonomy" id="1802068"/>
    <lineage>
        <taxon>Bacteria</taxon>
        <taxon>Candidatus Roizmaniibacteriota</taxon>
    </lineage>
</organism>
<comment type="caution">
    <text evidence="1">The sequence shown here is derived from an EMBL/GenBank/DDBJ whole genome shotgun (WGS) entry which is preliminary data.</text>
</comment>
<sequence length="189" mass="22062">MQKGGYLNTILRSKKTVFSLTDIAILWQGAQTDAARVRLNYYVRKGDLYRIRRGFYAKSRDYNKLELATRIFTPSYVSFETVLAKEGLIFQYQQAITVATYLTREISIDDQVYSFKRIKEVILLDGKGINQSEESAMATKERAFLDTLYLNTDYHFDNLRSLEPEKVVELLPMYDNKRMNAKVKQLLKL</sequence>
<evidence type="ECO:0000313" key="2">
    <source>
        <dbReference type="Proteomes" id="UP000178914"/>
    </source>
</evidence>
<dbReference type="Proteomes" id="UP000178914">
    <property type="component" value="Unassembled WGS sequence"/>
</dbReference>
<gene>
    <name evidence="1" type="ORF">A3B02_01865</name>
</gene>
<proteinExistence type="predicted"/>
<name>A0A1F7J890_9BACT</name>